<reference evidence="2 3" key="1">
    <citation type="submission" date="2024-04" db="EMBL/GenBank/DDBJ databases">
        <authorList>
            <person name="Waldvogel A.-M."/>
            <person name="Schoenle A."/>
        </authorList>
    </citation>
    <scope>NUCLEOTIDE SEQUENCE [LARGE SCALE GENOMIC DNA]</scope>
</reference>
<name>A0AAV2L6F1_KNICA</name>
<evidence type="ECO:0000313" key="2">
    <source>
        <dbReference type="EMBL" id="CAL1597902.1"/>
    </source>
</evidence>
<dbReference type="AlphaFoldDB" id="A0AAV2L6F1"/>
<protein>
    <submittedName>
        <fullName evidence="2">Uncharacterized protein</fullName>
    </submittedName>
</protein>
<feature type="region of interest" description="Disordered" evidence="1">
    <location>
        <begin position="93"/>
        <end position="114"/>
    </location>
</feature>
<proteinExistence type="predicted"/>
<sequence>MEAPRSGGVATALTLGSRVTTHGCHVPQQTFKTHACSTDFLLWKVMPQGFSCGPPPPVCSSLPSTAHHLWAGRAGWALYGGAGGMETGLVAKPLPPNGLSGPGEQAGKKALNGL</sequence>
<accession>A0AAV2L6F1</accession>
<dbReference type="Proteomes" id="UP001497482">
    <property type="component" value="Chromosome 22"/>
</dbReference>
<evidence type="ECO:0000313" key="3">
    <source>
        <dbReference type="Proteomes" id="UP001497482"/>
    </source>
</evidence>
<evidence type="ECO:0000256" key="1">
    <source>
        <dbReference type="SAM" id="MobiDB-lite"/>
    </source>
</evidence>
<keyword evidence="3" id="KW-1185">Reference proteome</keyword>
<organism evidence="2 3">
    <name type="scientific">Knipowitschia caucasica</name>
    <name type="common">Caucasian dwarf goby</name>
    <name type="synonym">Pomatoschistus caucasicus</name>
    <dbReference type="NCBI Taxonomy" id="637954"/>
    <lineage>
        <taxon>Eukaryota</taxon>
        <taxon>Metazoa</taxon>
        <taxon>Chordata</taxon>
        <taxon>Craniata</taxon>
        <taxon>Vertebrata</taxon>
        <taxon>Euteleostomi</taxon>
        <taxon>Actinopterygii</taxon>
        <taxon>Neopterygii</taxon>
        <taxon>Teleostei</taxon>
        <taxon>Neoteleostei</taxon>
        <taxon>Acanthomorphata</taxon>
        <taxon>Gobiaria</taxon>
        <taxon>Gobiiformes</taxon>
        <taxon>Gobioidei</taxon>
        <taxon>Gobiidae</taxon>
        <taxon>Gobiinae</taxon>
        <taxon>Knipowitschia</taxon>
    </lineage>
</organism>
<gene>
    <name evidence="2" type="ORF">KC01_LOCUS26376</name>
</gene>
<dbReference type="EMBL" id="OZ035844">
    <property type="protein sequence ID" value="CAL1597902.1"/>
    <property type="molecule type" value="Genomic_DNA"/>
</dbReference>